<evidence type="ECO:0000256" key="1">
    <source>
        <dbReference type="ARBA" id="ARBA00004141"/>
    </source>
</evidence>
<keyword evidence="4 8" id="KW-1133">Transmembrane helix</keyword>
<evidence type="ECO:0000256" key="4">
    <source>
        <dbReference type="ARBA" id="ARBA00022989"/>
    </source>
</evidence>
<feature type="transmembrane region" description="Helical" evidence="9">
    <location>
        <begin position="103"/>
        <end position="124"/>
    </location>
</feature>
<evidence type="ECO:0000256" key="9">
    <source>
        <dbReference type="SAM" id="Phobius"/>
    </source>
</evidence>
<dbReference type="SUPFAM" id="SSF56176">
    <property type="entry name" value="FAD-binding/transporter-associated domain-like"/>
    <property type="match status" value="1"/>
</dbReference>
<comment type="caution">
    <text evidence="12">The sequence shown here is derived from an EMBL/GenBank/DDBJ whole genome shotgun (WGS) entry which is preliminary data.</text>
</comment>
<evidence type="ECO:0000256" key="2">
    <source>
        <dbReference type="ARBA" id="ARBA00022692"/>
    </source>
</evidence>
<evidence type="ECO:0000256" key="3">
    <source>
        <dbReference type="ARBA" id="ARBA00022737"/>
    </source>
</evidence>
<keyword evidence="6 8" id="KW-0472">Membrane</keyword>
<reference evidence="12" key="2">
    <citation type="journal article" date="2021" name="PeerJ">
        <title>Extensive microbial diversity within the chicken gut microbiome revealed by metagenomics and culture.</title>
        <authorList>
            <person name="Gilroy R."/>
            <person name="Ravi A."/>
            <person name="Getino M."/>
            <person name="Pursley I."/>
            <person name="Horton D.L."/>
            <person name="Alikhan N.F."/>
            <person name="Baker D."/>
            <person name="Gharbi K."/>
            <person name="Hall N."/>
            <person name="Watson M."/>
            <person name="Adriaenssens E.M."/>
            <person name="Foster-Nyarko E."/>
            <person name="Jarju S."/>
            <person name="Secka A."/>
            <person name="Antonio M."/>
            <person name="Oren A."/>
            <person name="Chaudhuri R.R."/>
            <person name="La Ragione R."/>
            <person name="Hildebrand F."/>
            <person name="Pallen M.J."/>
        </authorList>
    </citation>
    <scope>NUCLEOTIDE SEQUENCE</scope>
    <source>
        <strain evidence="12">7463</strain>
    </source>
</reference>
<evidence type="ECO:0000259" key="11">
    <source>
        <dbReference type="PROSITE" id="PS51846"/>
    </source>
</evidence>
<evidence type="ECO:0000256" key="7">
    <source>
        <dbReference type="PROSITE-ProRule" id="PRU00703"/>
    </source>
</evidence>
<dbReference type="GO" id="GO:0005886">
    <property type="term" value="C:plasma membrane"/>
    <property type="evidence" value="ECO:0007669"/>
    <property type="project" value="TreeGrafter"/>
</dbReference>
<dbReference type="GO" id="GO:0050660">
    <property type="term" value="F:flavin adenine dinucleotide binding"/>
    <property type="evidence" value="ECO:0007669"/>
    <property type="project" value="InterPro"/>
</dbReference>
<dbReference type="Proteomes" id="UP000824083">
    <property type="component" value="Unassembled WGS sequence"/>
</dbReference>
<dbReference type="SUPFAM" id="SSF54631">
    <property type="entry name" value="CBS-domain pair"/>
    <property type="match status" value="1"/>
</dbReference>
<gene>
    <name evidence="12" type="ORF">IAC56_02920</name>
</gene>
<dbReference type="Gene3D" id="3.30.465.10">
    <property type="match status" value="1"/>
</dbReference>
<evidence type="ECO:0000313" key="13">
    <source>
        <dbReference type="Proteomes" id="UP000824083"/>
    </source>
</evidence>
<dbReference type="InterPro" id="IPR000644">
    <property type="entry name" value="CBS_dom"/>
</dbReference>
<dbReference type="Gene3D" id="3.10.580.10">
    <property type="entry name" value="CBS-domain"/>
    <property type="match status" value="1"/>
</dbReference>
<keyword evidence="3" id="KW-0677">Repeat</keyword>
<dbReference type="FunFam" id="3.30.465.10:FF:000023">
    <property type="entry name" value="Magnesium and cobalt transporter"/>
    <property type="match status" value="1"/>
</dbReference>
<dbReference type="Pfam" id="PF03471">
    <property type="entry name" value="CorC_HlyC"/>
    <property type="match status" value="1"/>
</dbReference>
<dbReference type="CDD" id="cd04590">
    <property type="entry name" value="CBS_pair_CorC_HlyC_assoc"/>
    <property type="match status" value="1"/>
</dbReference>
<dbReference type="SMART" id="SM01091">
    <property type="entry name" value="CorC_HlyC"/>
    <property type="match status" value="1"/>
</dbReference>
<accession>A0A9D1LEX6</accession>
<protein>
    <submittedName>
        <fullName evidence="12">HlyC/CorC family transporter</fullName>
    </submittedName>
</protein>
<name>A0A9D1LEX6_9BURK</name>
<evidence type="ECO:0000256" key="8">
    <source>
        <dbReference type="PROSITE-ProRule" id="PRU01193"/>
    </source>
</evidence>
<dbReference type="Pfam" id="PF00571">
    <property type="entry name" value="CBS"/>
    <property type="match status" value="1"/>
</dbReference>
<dbReference type="InterPro" id="IPR046342">
    <property type="entry name" value="CBS_dom_sf"/>
</dbReference>
<dbReference type="EMBL" id="DVMY01000051">
    <property type="protein sequence ID" value="HIU37209.1"/>
    <property type="molecule type" value="Genomic_DNA"/>
</dbReference>
<dbReference type="PROSITE" id="PS51371">
    <property type="entry name" value="CBS"/>
    <property type="match status" value="1"/>
</dbReference>
<dbReference type="AlphaFoldDB" id="A0A9D1LEX6"/>
<dbReference type="PANTHER" id="PTHR22777">
    <property type="entry name" value="HEMOLYSIN-RELATED"/>
    <property type="match status" value="1"/>
</dbReference>
<proteinExistence type="predicted"/>
<keyword evidence="5 7" id="KW-0129">CBS domain</keyword>
<organism evidence="12 13">
    <name type="scientific">Candidatus Aphodousia faecigallinarum</name>
    <dbReference type="NCBI Taxonomy" id="2840677"/>
    <lineage>
        <taxon>Bacteria</taxon>
        <taxon>Pseudomonadati</taxon>
        <taxon>Pseudomonadota</taxon>
        <taxon>Betaproteobacteria</taxon>
        <taxon>Burkholderiales</taxon>
        <taxon>Sutterellaceae</taxon>
        <taxon>Sutterellaceae incertae sedis</taxon>
        <taxon>Candidatus Aphodousia</taxon>
    </lineage>
</organism>
<evidence type="ECO:0000259" key="10">
    <source>
        <dbReference type="PROSITE" id="PS51371"/>
    </source>
</evidence>
<dbReference type="InterPro" id="IPR044751">
    <property type="entry name" value="Ion_transp-like_CBS"/>
</dbReference>
<dbReference type="PANTHER" id="PTHR22777:SF17">
    <property type="entry name" value="UPF0053 PROTEIN SLL0260"/>
    <property type="match status" value="1"/>
</dbReference>
<feature type="domain" description="CBS" evidence="10">
    <location>
        <begin position="281"/>
        <end position="341"/>
    </location>
</feature>
<evidence type="ECO:0000313" key="12">
    <source>
        <dbReference type="EMBL" id="HIU37209.1"/>
    </source>
</evidence>
<reference evidence="12" key="1">
    <citation type="submission" date="2020-10" db="EMBL/GenBank/DDBJ databases">
        <authorList>
            <person name="Gilroy R."/>
        </authorList>
    </citation>
    <scope>NUCLEOTIDE SEQUENCE</scope>
    <source>
        <strain evidence="12">7463</strain>
    </source>
</reference>
<dbReference type="SMART" id="SM00116">
    <property type="entry name" value="CBS"/>
    <property type="match status" value="2"/>
</dbReference>
<dbReference type="InterPro" id="IPR002550">
    <property type="entry name" value="CNNM"/>
</dbReference>
<sequence length="443" mass="48820">MDNWFNVLCLLALILLNGVFAMSEIALVTSRKARLQMKIDDGNSGAKVALKLNEEPTRALSAIQVGITSIGILSGIVGEAALATPVAAWLNESLGVEVNTARAVGLLLVVVLVTYFSIVLGELVPKRLGQMNPEGIACRIAPPINFLAILMAPFVKLLSFSTDMLLKLTGKHDVEESAVTEEEIHQMVVEGSEAGTIEVQERDMVRNIFRLDDRTIGTLMTPRNEVEWIDIQDDTQENIKKLVTSKHSRLPVCDGSLDDIKGFCSTRFLLQQIVDTGKVDFTTHLIPAVYVPESLTGLELLDNFKENDVPLAIVVDEYGSVQGIVSPRDVLEAIAGEFKNVPGEEDWAVTREDGSLLVDGMMPVPELKDQLNLKALPNEADGRYNTLAGMIIWMTGHLPKTGDVVTWDNWRFEVVDMDGRRIDKVLVSCIEEKNEEQEPSKNN</sequence>
<comment type="subcellular location">
    <subcellularLocation>
        <location evidence="1">Membrane</location>
        <topology evidence="1">Multi-pass membrane protein</topology>
    </subcellularLocation>
</comment>
<dbReference type="InterPro" id="IPR036318">
    <property type="entry name" value="FAD-bd_PCMH-like_sf"/>
</dbReference>
<dbReference type="InterPro" id="IPR005170">
    <property type="entry name" value="Transptr-assoc_dom"/>
</dbReference>
<dbReference type="PROSITE" id="PS51846">
    <property type="entry name" value="CNNM"/>
    <property type="match status" value="1"/>
</dbReference>
<keyword evidence="2 8" id="KW-0812">Transmembrane</keyword>
<feature type="domain" description="CNNM transmembrane" evidence="11">
    <location>
        <begin position="1"/>
        <end position="201"/>
    </location>
</feature>
<evidence type="ECO:0000256" key="6">
    <source>
        <dbReference type="ARBA" id="ARBA00023136"/>
    </source>
</evidence>
<dbReference type="InterPro" id="IPR016169">
    <property type="entry name" value="FAD-bd_PCMH_sub2"/>
</dbReference>
<dbReference type="Pfam" id="PF01595">
    <property type="entry name" value="CNNM"/>
    <property type="match status" value="1"/>
</dbReference>
<feature type="transmembrane region" description="Helical" evidence="9">
    <location>
        <begin position="136"/>
        <end position="155"/>
    </location>
</feature>
<evidence type="ECO:0000256" key="5">
    <source>
        <dbReference type="ARBA" id="ARBA00023122"/>
    </source>
</evidence>